<organism evidence="7">
    <name type="scientific">Tanacetum cinerariifolium</name>
    <name type="common">Dalmatian daisy</name>
    <name type="synonym">Chrysanthemum cinerariifolium</name>
    <dbReference type="NCBI Taxonomy" id="118510"/>
    <lineage>
        <taxon>Eukaryota</taxon>
        <taxon>Viridiplantae</taxon>
        <taxon>Streptophyta</taxon>
        <taxon>Embryophyta</taxon>
        <taxon>Tracheophyta</taxon>
        <taxon>Spermatophyta</taxon>
        <taxon>Magnoliopsida</taxon>
        <taxon>eudicotyledons</taxon>
        <taxon>Gunneridae</taxon>
        <taxon>Pentapetalae</taxon>
        <taxon>asterids</taxon>
        <taxon>campanulids</taxon>
        <taxon>Asterales</taxon>
        <taxon>Asteraceae</taxon>
        <taxon>Asteroideae</taxon>
        <taxon>Anthemideae</taxon>
        <taxon>Anthemidinae</taxon>
        <taxon>Tanacetum</taxon>
    </lineage>
</organism>
<keyword evidence="5" id="KW-0511">Multifunctional enzyme</keyword>
<keyword evidence="1" id="KW-0808">Transferase</keyword>
<protein>
    <submittedName>
        <fullName evidence="7">Putative reverse transcriptase domain-containing protein</fullName>
    </submittedName>
</protein>
<dbReference type="InterPro" id="IPR021109">
    <property type="entry name" value="Peptidase_aspartic_dom_sf"/>
</dbReference>
<evidence type="ECO:0000259" key="6">
    <source>
        <dbReference type="Pfam" id="PF17919"/>
    </source>
</evidence>
<evidence type="ECO:0000256" key="1">
    <source>
        <dbReference type="ARBA" id="ARBA00022679"/>
    </source>
</evidence>
<dbReference type="PANTHER" id="PTHR37984:SF5">
    <property type="entry name" value="PROTEIN NYNRIN-LIKE"/>
    <property type="match status" value="1"/>
</dbReference>
<dbReference type="GO" id="GO:0003964">
    <property type="term" value="F:RNA-directed DNA polymerase activity"/>
    <property type="evidence" value="ECO:0007669"/>
    <property type="project" value="UniProtKB-KW"/>
</dbReference>
<evidence type="ECO:0000256" key="3">
    <source>
        <dbReference type="ARBA" id="ARBA00022722"/>
    </source>
</evidence>
<dbReference type="Pfam" id="PF08284">
    <property type="entry name" value="RVP_2"/>
    <property type="match status" value="1"/>
</dbReference>
<dbReference type="InterPro" id="IPR041577">
    <property type="entry name" value="RT_RNaseH_2"/>
</dbReference>
<dbReference type="Gene3D" id="2.40.70.10">
    <property type="entry name" value="Acid Proteases"/>
    <property type="match status" value="1"/>
</dbReference>
<keyword evidence="7" id="KW-0695">RNA-directed DNA polymerase</keyword>
<dbReference type="PANTHER" id="PTHR37984">
    <property type="entry name" value="PROTEIN CBG26694"/>
    <property type="match status" value="1"/>
</dbReference>
<dbReference type="InterPro" id="IPR043502">
    <property type="entry name" value="DNA/RNA_pol_sf"/>
</dbReference>
<reference evidence="7" key="1">
    <citation type="journal article" date="2019" name="Sci. Rep.">
        <title>Draft genome of Tanacetum cinerariifolium, the natural source of mosquito coil.</title>
        <authorList>
            <person name="Yamashiro T."/>
            <person name="Shiraishi A."/>
            <person name="Satake H."/>
            <person name="Nakayama K."/>
        </authorList>
    </citation>
    <scope>NUCLEOTIDE SEQUENCE</scope>
</reference>
<proteinExistence type="predicted"/>
<dbReference type="Pfam" id="PF17919">
    <property type="entry name" value="RT_RNaseH_2"/>
    <property type="match status" value="1"/>
</dbReference>
<evidence type="ECO:0000256" key="5">
    <source>
        <dbReference type="ARBA" id="ARBA00023268"/>
    </source>
</evidence>
<dbReference type="EMBL" id="BKCJ010117835">
    <property type="protein sequence ID" value="GEX59591.1"/>
    <property type="molecule type" value="Genomic_DNA"/>
</dbReference>
<evidence type="ECO:0000256" key="4">
    <source>
        <dbReference type="ARBA" id="ARBA00022759"/>
    </source>
</evidence>
<feature type="domain" description="Reverse transcriptase/retrotransposon-derived protein RNase H-like" evidence="6">
    <location>
        <begin position="347"/>
        <end position="403"/>
    </location>
</feature>
<accession>A0A699H982</accession>
<keyword evidence="4" id="KW-0255">Endonuclease</keyword>
<comment type="caution">
    <text evidence="7">The sequence shown here is derived from an EMBL/GenBank/DDBJ whole genome shotgun (WGS) entry which is preliminary data.</text>
</comment>
<keyword evidence="4" id="KW-0378">Hydrolase</keyword>
<evidence type="ECO:0000313" key="7">
    <source>
        <dbReference type="EMBL" id="GEX59591.1"/>
    </source>
</evidence>
<name>A0A699H982_TANCI</name>
<dbReference type="Gene3D" id="3.30.70.270">
    <property type="match status" value="1"/>
</dbReference>
<keyword evidence="2" id="KW-0548">Nucleotidyltransferase</keyword>
<evidence type="ECO:0000256" key="2">
    <source>
        <dbReference type="ARBA" id="ARBA00022695"/>
    </source>
</evidence>
<dbReference type="CDD" id="cd00303">
    <property type="entry name" value="retropepsin_like"/>
    <property type="match status" value="1"/>
</dbReference>
<gene>
    <name evidence="7" type="ORF">Tci_331566</name>
</gene>
<dbReference type="InterPro" id="IPR050951">
    <property type="entry name" value="Retrovirus_Pol_polyprotein"/>
</dbReference>
<keyword evidence="3" id="KW-0540">Nuclease</keyword>
<dbReference type="SUPFAM" id="SSF50630">
    <property type="entry name" value="Acid proteases"/>
    <property type="match status" value="1"/>
</dbReference>
<sequence>MEQESWNLKVKDYNISTYTHYFNELALLCPIMVETKHKKIEAYIYGLSENIKGVVTLSKSDNINEAVRMAHALMEKKGAHQKSLPKRNNQQTRHAQGWAYVIKEDQNQGPNVVTGTFLLNNHYASVSFDSGSDKSFVSTNFSTMININPVRLNTSYEVELADGKIVSTNTVLKGCTINLVNHLFEIDLRLIKLRTFDVIIGIDWFFECDAVIVCGKKVIRIPYRNKTLIVKGDIGESRLKEPAYKRLKDVSVIHDFPKVLPDDLPRLPPPWQEEHVEHLKIILKLLKKEKFYAKFLKYDFWLESVQFLGHVINSEGVHVDPAKIEAIKNWVAPKTPTELRKNKKYEWGKKEDKAFQLLEHKLSCTPILALPNGTEDFVVYCDVSLKGYRVVLMQQEKVISYAS</sequence>
<dbReference type="SUPFAM" id="SSF56672">
    <property type="entry name" value="DNA/RNA polymerases"/>
    <property type="match status" value="1"/>
</dbReference>
<dbReference type="GO" id="GO:0004519">
    <property type="term" value="F:endonuclease activity"/>
    <property type="evidence" value="ECO:0007669"/>
    <property type="project" value="UniProtKB-KW"/>
</dbReference>
<dbReference type="AlphaFoldDB" id="A0A699H982"/>
<dbReference type="InterPro" id="IPR043128">
    <property type="entry name" value="Rev_trsase/Diguanyl_cyclase"/>
</dbReference>